<dbReference type="GO" id="GO:0006526">
    <property type="term" value="P:L-arginine biosynthetic process"/>
    <property type="evidence" value="ECO:0007669"/>
    <property type="project" value="UniProtKB-UniPathway"/>
</dbReference>
<evidence type="ECO:0000256" key="3">
    <source>
        <dbReference type="ARBA" id="ARBA00004925"/>
    </source>
</evidence>
<dbReference type="PANTHER" id="PTHR23342:SF4">
    <property type="entry name" value="AMINO-ACID ACETYLTRANSFERASE, MITOCHONDRIAL"/>
    <property type="match status" value="1"/>
</dbReference>
<dbReference type="AlphaFoldDB" id="A0A6A6HBW3"/>
<dbReference type="Proteomes" id="UP000800092">
    <property type="component" value="Unassembled WGS sequence"/>
</dbReference>
<accession>A0A6A6HBW3</accession>
<dbReference type="InterPro" id="IPR006855">
    <property type="entry name" value="Vertebrate-like_GNAT_dom"/>
</dbReference>
<evidence type="ECO:0000256" key="10">
    <source>
        <dbReference type="ARBA" id="ARBA00023128"/>
    </source>
</evidence>
<comment type="function">
    <text evidence="1 15">N-acetylglutamate synthase involved in arginine biosynthesis.</text>
</comment>
<evidence type="ECO:0000256" key="9">
    <source>
        <dbReference type="ARBA" id="ARBA00022946"/>
    </source>
</evidence>
<comment type="similarity">
    <text evidence="4 15">Belongs to the acetyltransferase family.</text>
</comment>
<evidence type="ECO:0000256" key="4">
    <source>
        <dbReference type="ARBA" id="ARBA00008694"/>
    </source>
</evidence>
<proteinExistence type="inferred from homology"/>
<dbReference type="GO" id="GO:0006592">
    <property type="term" value="P:ornithine biosynthetic process"/>
    <property type="evidence" value="ECO:0007669"/>
    <property type="project" value="TreeGrafter"/>
</dbReference>
<evidence type="ECO:0000313" key="18">
    <source>
        <dbReference type="Proteomes" id="UP000800092"/>
    </source>
</evidence>
<evidence type="ECO:0000256" key="12">
    <source>
        <dbReference type="ARBA" id="ARBA00030346"/>
    </source>
</evidence>
<keyword evidence="9" id="KW-0809">Transit peptide</keyword>
<evidence type="ECO:0000313" key="17">
    <source>
        <dbReference type="EMBL" id="KAF2235616.1"/>
    </source>
</evidence>
<evidence type="ECO:0000256" key="15">
    <source>
        <dbReference type="PIRNR" id="PIRNR007892"/>
    </source>
</evidence>
<keyword evidence="7 15" id="KW-0028">Amino-acid biosynthesis</keyword>
<comment type="subcellular location">
    <subcellularLocation>
        <location evidence="2 15">Mitochondrion</location>
    </subcellularLocation>
</comment>
<evidence type="ECO:0000256" key="7">
    <source>
        <dbReference type="ARBA" id="ARBA00022605"/>
    </source>
</evidence>
<reference evidence="17" key="1">
    <citation type="journal article" date="2020" name="Stud. Mycol.">
        <title>101 Dothideomycetes genomes: a test case for predicting lifestyles and emergence of pathogens.</title>
        <authorList>
            <person name="Haridas S."/>
            <person name="Albert R."/>
            <person name="Binder M."/>
            <person name="Bloem J."/>
            <person name="Labutti K."/>
            <person name="Salamov A."/>
            <person name="Andreopoulos B."/>
            <person name="Baker S."/>
            <person name="Barry K."/>
            <person name="Bills G."/>
            <person name="Bluhm B."/>
            <person name="Cannon C."/>
            <person name="Castanera R."/>
            <person name="Culley D."/>
            <person name="Daum C."/>
            <person name="Ezra D."/>
            <person name="Gonzalez J."/>
            <person name="Henrissat B."/>
            <person name="Kuo A."/>
            <person name="Liang C."/>
            <person name="Lipzen A."/>
            <person name="Lutzoni F."/>
            <person name="Magnuson J."/>
            <person name="Mondo S."/>
            <person name="Nolan M."/>
            <person name="Ohm R."/>
            <person name="Pangilinan J."/>
            <person name="Park H.-J."/>
            <person name="Ramirez L."/>
            <person name="Alfaro M."/>
            <person name="Sun H."/>
            <person name="Tritt A."/>
            <person name="Yoshinaga Y."/>
            <person name="Zwiers L.-H."/>
            <person name="Turgeon B."/>
            <person name="Goodwin S."/>
            <person name="Spatafora J."/>
            <person name="Crous P."/>
            <person name="Grigoriev I."/>
        </authorList>
    </citation>
    <scope>NUCLEOTIDE SEQUENCE</scope>
    <source>
        <strain evidence="17">Tuck. ex Michener</strain>
    </source>
</reference>
<dbReference type="Pfam" id="PF04768">
    <property type="entry name" value="NAT"/>
    <property type="match status" value="1"/>
</dbReference>
<organism evidence="17 18">
    <name type="scientific">Viridothelium virens</name>
    <name type="common">Speckled blister lichen</name>
    <name type="synonym">Trypethelium virens</name>
    <dbReference type="NCBI Taxonomy" id="1048519"/>
    <lineage>
        <taxon>Eukaryota</taxon>
        <taxon>Fungi</taxon>
        <taxon>Dikarya</taxon>
        <taxon>Ascomycota</taxon>
        <taxon>Pezizomycotina</taxon>
        <taxon>Dothideomycetes</taxon>
        <taxon>Dothideomycetes incertae sedis</taxon>
        <taxon>Trypetheliales</taxon>
        <taxon>Trypetheliaceae</taxon>
        <taxon>Viridothelium</taxon>
    </lineage>
</organism>
<evidence type="ECO:0000256" key="2">
    <source>
        <dbReference type="ARBA" id="ARBA00004173"/>
    </source>
</evidence>
<dbReference type="EC" id="2.3.1.1" evidence="5 15"/>
<dbReference type="GO" id="GO:0005759">
    <property type="term" value="C:mitochondrial matrix"/>
    <property type="evidence" value="ECO:0007669"/>
    <property type="project" value="TreeGrafter"/>
</dbReference>
<dbReference type="UniPathway" id="UPA00068">
    <property type="reaction ID" value="UER00106"/>
</dbReference>
<evidence type="ECO:0000256" key="8">
    <source>
        <dbReference type="ARBA" id="ARBA00022679"/>
    </source>
</evidence>
<dbReference type="PANTHER" id="PTHR23342">
    <property type="entry name" value="N-ACETYLGLUTAMATE SYNTHASE"/>
    <property type="match status" value="1"/>
</dbReference>
<evidence type="ECO:0000256" key="11">
    <source>
        <dbReference type="ARBA" id="ARBA00023315"/>
    </source>
</evidence>
<dbReference type="InterPro" id="IPR011190">
    <property type="entry name" value="GlcNAc_Synth_fun"/>
</dbReference>
<dbReference type="GO" id="GO:0004042">
    <property type="term" value="F:L-glutamate N-acetyltransferase activity"/>
    <property type="evidence" value="ECO:0007669"/>
    <property type="project" value="InterPro"/>
</dbReference>
<evidence type="ECO:0000259" key="16">
    <source>
        <dbReference type="PROSITE" id="PS51731"/>
    </source>
</evidence>
<keyword evidence="11 15" id="KW-0012">Acyltransferase</keyword>
<keyword evidence="18" id="KW-1185">Reference proteome</keyword>
<dbReference type="PROSITE" id="PS51731">
    <property type="entry name" value="GNAT_NAGS"/>
    <property type="match status" value="1"/>
</dbReference>
<feature type="domain" description="N-acetyltransferase" evidence="16">
    <location>
        <begin position="490"/>
        <end position="665"/>
    </location>
</feature>
<comment type="pathway">
    <text evidence="3 15">Amino-acid biosynthesis; L-arginine biosynthesis; N(2)-acetyl-L-ornithine from L-glutamate: step 1/4.</text>
</comment>
<comment type="catalytic activity">
    <reaction evidence="14 15">
        <text>L-glutamate + acetyl-CoA = N-acetyl-L-glutamate + CoA + H(+)</text>
        <dbReference type="Rhea" id="RHEA:24292"/>
        <dbReference type="ChEBI" id="CHEBI:15378"/>
        <dbReference type="ChEBI" id="CHEBI:29985"/>
        <dbReference type="ChEBI" id="CHEBI:44337"/>
        <dbReference type="ChEBI" id="CHEBI:57287"/>
        <dbReference type="ChEBI" id="CHEBI:57288"/>
        <dbReference type="EC" id="2.3.1.1"/>
    </reaction>
</comment>
<keyword evidence="10 15" id="KW-0496">Mitochondrion</keyword>
<protein>
    <recommendedName>
        <fullName evidence="6 15">Amino-acid acetyltransferase, mitochondrial</fullName>
        <ecNumber evidence="5 15">2.3.1.1</ecNumber>
    </recommendedName>
    <alternativeName>
        <fullName evidence="12 15">Glutamate N-acetyltransferase</fullName>
    </alternativeName>
    <alternativeName>
        <fullName evidence="13 15">N-acetylglutamate synthase</fullName>
    </alternativeName>
</protein>
<evidence type="ECO:0000256" key="5">
    <source>
        <dbReference type="ARBA" id="ARBA00012697"/>
    </source>
</evidence>
<evidence type="ECO:0000256" key="14">
    <source>
        <dbReference type="ARBA" id="ARBA00048372"/>
    </source>
</evidence>
<evidence type="ECO:0000256" key="1">
    <source>
        <dbReference type="ARBA" id="ARBA00002294"/>
    </source>
</evidence>
<name>A0A6A6HBW3_VIRVR</name>
<keyword evidence="8 15" id="KW-0808">Transferase</keyword>
<dbReference type="Gene3D" id="3.40.630.30">
    <property type="match status" value="1"/>
</dbReference>
<dbReference type="PIRSF" id="PIRSF007892">
    <property type="entry name" value="NAGS_fungal"/>
    <property type="match status" value="1"/>
</dbReference>
<gene>
    <name evidence="17" type="ORF">EV356DRAFT_558810</name>
</gene>
<evidence type="ECO:0000256" key="13">
    <source>
        <dbReference type="ARBA" id="ARBA00033251"/>
    </source>
</evidence>
<dbReference type="EMBL" id="ML991790">
    <property type="protein sequence ID" value="KAF2235616.1"/>
    <property type="molecule type" value="Genomic_DNA"/>
</dbReference>
<dbReference type="OrthoDB" id="5585968at2759"/>
<dbReference type="FunFam" id="3.40.630.30:FF:000049">
    <property type="entry name" value="Amino-acid acetyltransferase, mitochondrial"/>
    <property type="match status" value="1"/>
</dbReference>
<evidence type="ECO:0000256" key="6">
    <source>
        <dbReference type="ARBA" id="ARBA00018802"/>
    </source>
</evidence>
<sequence>MRSRLLVRLSNCPSSTHKPSPPCHERRSFHLRDSVPYPIRQACLYSDVAPRQPPAKVKTKAAERDFIVNVLSATTTRRDAKSYISRFKTADHVINSPNTRKTADTNGPLHQDRSLDRLGVNLGGFYSTTRAADQTPRFSQPASKEKVVSLPADLSHVALVKIRAPDLLSDETIFGITSTLSQLAKLGMISVVVLDCDEINIDSSSSVTEWREKALTQADRVVTAINAHDGPSARRIGDAIGVSSRLQAVHAGVQIRGEVEVQYPNLFDATLARSTLPVVPSIAYTIETQKATPVPADDVLLALTRSLAGITSGKTTLSAGAPVHSIEKIIILDPLGGTPLSSQSKRSHVFVNLEEEFPGFCRELEKRPNNSQHIKNLELVRDTLALLPPTSSALITTPEEASRSAKIQNIGNDPLGVSTRPVKNPLIHNLLTDKPAFSSSLPAGRMGIDPSDSNASKTPSGQTTFIKRGMPLSIIPDPQIHPWKPPSSPDEPALNLEDPQIAFPRLVHLIEDSFARPLDIRHYLDRIQHHTAGVIVAGSYEGGAILTWEAPPSAPTTSIASTTTKSDPTRLVPYLDKFAVLQRSQGSGASVADIVFKAMVRDCFPKGVVWRSRENNPVNKWYFERAVGTWKIPGTNWCMFWTTPGIFDEGGEDRRWEDYVDVCRNVKASWADDRVAD</sequence>